<keyword evidence="1" id="KW-0472">Membrane</keyword>
<sequence length="516" mass="60710">MDASGLFTVLGIFIAIITLISEERRQDFFLRASIKYWLFFIILNLIALGLIYSSVIISVLQIEPFEYIWGFDEKTAVLSCVILMGCLFNYKLFGKKLPSTQYKNWVDNSYSLLRVKKYHVLSYLLEKYLEQFLNIINKRTNYEKFISIIYKHSRLSTHELLQFPAIQVSKGRKLKFLILEKFLSILPEEIGNKSKIFKSIERLLKSSSFLDYLIEIHPVIPVKLTSSPSFLCVDEFTDNFFKGLIANKHSQLYRELKDNQHYMSATGYRIEPENFILNYYFSDPNNAIKANIWKPVGDYICDFIKQQKGKDNYYNSYCESYIYTDELWECPIFVGIQFFDVMVKSAIYKKIDDKMWLKYYEIFLDEILKNLDRTENSENWQEFPLKFDYLIYNLVSNCSDWVNAANYLYNDEVKSIMAVQSASECLGMMIRKLLLSDKFDESKKVYYLEIILKLMKELDSKGHVKLSKEIYSSVIGVTMFSSADPDLSWLKNIYRDVDHVLRLSGSTFDNEIKKVP</sequence>
<keyword evidence="1" id="KW-1133">Transmembrane helix</keyword>
<feature type="transmembrane region" description="Helical" evidence="1">
    <location>
        <begin position="34"/>
        <end position="55"/>
    </location>
</feature>
<organism evidence="2 3">
    <name type="scientific">Acinetobacter calcoaceticus DSM 30006 = CIP 81.8</name>
    <dbReference type="NCBI Taxonomy" id="981331"/>
    <lineage>
        <taxon>Bacteria</taxon>
        <taxon>Pseudomonadati</taxon>
        <taxon>Pseudomonadota</taxon>
        <taxon>Gammaproteobacteria</taxon>
        <taxon>Moraxellales</taxon>
        <taxon>Moraxellaceae</taxon>
        <taxon>Acinetobacter</taxon>
        <taxon>Acinetobacter calcoaceticus/baumannii complex</taxon>
    </lineage>
</organism>
<evidence type="ECO:0000313" key="3">
    <source>
        <dbReference type="Proteomes" id="UP000013024"/>
    </source>
</evidence>
<dbReference type="GeneID" id="92919736"/>
<dbReference type="RefSeq" id="WP_005046883.1">
    <property type="nucleotide sequence ID" value="NZ_KB849780.1"/>
</dbReference>
<dbReference type="Proteomes" id="UP000013024">
    <property type="component" value="Unassembled WGS sequence"/>
</dbReference>
<evidence type="ECO:0008006" key="4">
    <source>
        <dbReference type="Google" id="ProtNLM"/>
    </source>
</evidence>
<accession>A0ABN0K5X0</accession>
<dbReference type="EMBL" id="APQI01000004">
    <property type="protein sequence ID" value="ENV98799.1"/>
    <property type="molecule type" value="Genomic_DNA"/>
</dbReference>
<keyword evidence="1" id="KW-0812">Transmembrane</keyword>
<evidence type="ECO:0000256" key="1">
    <source>
        <dbReference type="SAM" id="Phobius"/>
    </source>
</evidence>
<comment type="caution">
    <text evidence="2">The sequence shown here is derived from an EMBL/GenBank/DDBJ whole genome shotgun (WGS) entry which is preliminary data.</text>
</comment>
<evidence type="ECO:0000313" key="2">
    <source>
        <dbReference type="EMBL" id="ENV98799.1"/>
    </source>
</evidence>
<keyword evidence="3" id="KW-1185">Reference proteome</keyword>
<gene>
    <name evidence="2" type="ORF">F936_01882</name>
</gene>
<feature type="transmembrane region" description="Helical" evidence="1">
    <location>
        <begin position="6"/>
        <end position="22"/>
    </location>
</feature>
<protein>
    <recommendedName>
        <fullName evidence="4">KAP NTPase domain-containing protein</fullName>
    </recommendedName>
</protein>
<name>A0ABN0K5X0_ACICA</name>
<reference evidence="2 3" key="1">
    <citation type="submission" date="2013-02" db="EMBL/GenBank/DDBJ databases">
        <title>The Genome Sequence of Acinetobacter calcoaceticus CIP 81.8.</title>
        <authorList>
            <consortium name="The Broad Institute Genome Sequencing Platform"/>
            <consortium name="The Broad Institute Genome Sequencing Center for Infectious Disease"/>
            <person name="Cerqueira G."/>
            <person name="Feldgarden M."/>
            <person name="Courvalin P."/>
            <person name="Perichon B."/>
            <person name="Grillot-Courvalin C."/>
            <person name="Clermont D."/>
            <person name="Rocha E."/>
            <person name="Yoon E.-J."/>
            <person name="Nemec A."/>
            <person name="Walker B."/>
            <person name="Young S.K."/>
            <person name="Zeng Q."/>
            <person name="Gargeya S."/>
            <person name="Fitzgerald M."/>
            <person name="Haas B."/>
            <person name="Abouelleil A."/>
            <person name="Alvarado L."/>
            <person name="Arachchi H.M."/>
            <person name="Berlin A.M."/>
            <person name="Chapman S.B."/>
            <person name="Dewar J."/>
            <person name="Goldberg J."/>
            <person name="Griggs A."/>
            <person name="Gujja S."/>
            <person name="Hansen M."/>
            <person name="Howarth C."/>
            <person name="Imamovic A."/>
            <person name="Larimer J."/>
            <person name="McCowan C."/>
            <person name="Murphy C."/>
            <person name="Neiman D."/>
            <person name="Pearson M."/>
            <person name="Priest M."/>
            <person name="Roberts A."/>
            <person name="Saif S."/>
            <person name="Shea T."/>
            <person name="Sisk P."/>
            <person name="Sykes S."/>
            <person name="Wortman J."/>
            <person name="Nusbaum C."/>
            <person name="Birren B."/>
        </authorList>
    </citation>
    <scope>NUCLEOTIDE SEQUENCE [LARGE SCALE GENOMIC DNA]</scope>
    <source>
        <strain evidence="2 3">CIP 81.8</strain>
    </source>
</reference>
<proteinExistence type="predicted"/>